<reference evidence="2" key="1">
    <citation type="submission" date="2020-11" db="EMBL/GenBank/DDBJ databases">
        <authorList>
            <consortium name="DOE Joint Genome Institute"/>
            <person name="Ahrendt S."/>
            <person name="Riley R."/>
            <person name="Andreopoulos W."/>
            <person name="LaButti K."/>
            <person name="Pangilinan J."/>
            <person name="Ruiz-duenas F.J."/>
            <person name="Barrasa J.M."/>
            <person name="Sanchez-Garcia M."/>
            <person name="Camarero S."/>
            <person name="Miyauchi S."/>
            <person name="Serrano A."/>
            <person name="Linde D."/>
            <person name="Babiker R."/>
            <person name="Drula E."/>
            <person name="Ayuso-Fernandez I."/>
            <person name="Pacheco R."/>
            <person name="Padilla G."/>
            <person name="Ferreira P."/>
            <person name="Barriuso J."/>
            <person name="Kellner H."/>
            <person name="Castanera R."/>
            <person name="Alfaro M."/>
            <person name="Ramirez L."/>
            <person name="Pisabarro A.G."/>
            <person name="Kuo A."/>
            <person name="Tritt A."/>
            <person name="Lipzen A."/>
            <person name="He G."/>
            <person name="Yan M."/>
            <person name="Ng V."/>
            <person name="Cullen D."/>
            <person name="Martin F."/>
            <person name="Rosso M.-N."/>
            <person name="Henrissat B."/>
            <person name="Hibbett D."/>
            <person name="Martinez A.T."/>
            <person name="Grigoriev I.V."/>
        </authorList>
    </citation>
    <scope>NUCLEOTIDE SEQUENCE</scope>
    <source>
        <strain evidence="2">AH 44721</strain>
    </source>
</reference>
<accession>A0A9P5TTQ4</accession>
<keyword evidence="1" id="KW-0472">Membrane</keyword>
<keyword evidence="1" id="KW-1133">Transmembrane helix</keyword>
<feature type="transmembrane region" description="Helical" evidence="1">
    <location>
        <begin position="160"/>
        <end position="183"/>
    </location>
</feature>
<name>A0A9P5TTQ4_GYMJU</name>
<dbReference type="EMBL" id="JADNYJ010000004">
    <property type="protein sequence ID" value="KAF8911638.1"/>
    <property type="molecule type" value="Genomic_DNA"/>
</dbReference>
<keyword evidence="1" id="KW-0812">Transmembrane</keyword>
<evidence type="ECO:0000313" key="2">
    <source>
        <dbReference type="EMBL" id="KAF8911638.1"/>
    </source>
</evidence>
<evidence type="ECO:0000256" key="1">
    <source>
        <dbReference type="SAM" id="Phobius"/>
    </source>
</evidence>
<dbReference type="Proteomes" id="UP000724874">
    <property type="component" value="Unassembled WGS sequence"/>
</dbReference>
<comment type="caution">
    <text evidence="2">The sequence shown here is derived from an EMBL/GenBank/DDBJ whole genome shotgun (WGS) entry which is preliminary data.</text>
</comment>
<sequence length="216" mass="23721">MIITEVVPPVDNSDAASTTNTLVAKEPERMPHFFSKLTYASLAISLIPFVFSLIVVTVSRINSVPTILAYVLATPFHVGALLIVWQHSRQLEMQLPFKATSWRSIAYMVFLAGMWTFSMISCAIGANTFHNMKDCSQTIQTTNGSSQEENCYPAKGARHIGTALVISTLLSALEFIVFSTLAISSYRARPRNENTETSPTESIGMEPISITKVLSP</sequence>
<feature type="transmembrane region" description="Helical" evidence="1">
    <location>
        <begin position="67"/>
        <end position="85"/>
    </location>
</feature>
<dbReference type="OrthoDB" id="3032457at2759"/>
<gene>
    <name evidence="2" type="ORF">CPB84DRAFT_1762438</name>
</gene>
<proteinExistence type="predicted"/>
<keyword evidence="3" id="KW-1185">Reference proteome</keyword>
<dbReference type="AlphaFoldDB" id="A0A9P5TTQ4"/>
<evidence type="ECO:0000313" key="3">
    <source>
        <dbReference type="Proteomes" id="UP000724874"/>
    </source>
</evidence>
<feature type="transmembrane region" description="Helical" evidence="1">
    <location>
        <begin position="39"/>
        <end position="61"/>
    </location>
</feature>
<protein>
    <submittedName>
        <fullName evidence="2">Uncharacterized protein</fullName>
    </submittedName>
</protein>
<feature type="transmembrane region" description="Helical" evidence="1">
    <location>
        <begin position="105"/>
        <end position="126"/>
    </location>
</feature>
<organism evidence="2 3">
    <name type="scientific">Gymnopilus junonius</name>
    <name type="common">Spectacular rustgill mushroom</name>
    <name type="synonym">Gymnopilus spectabilis subsp. junonius</name>
    <dbReference type="NCBI Taxonomy" id="109634"/>
    <lineage>
        <taxon>Eukaryota</taxon>
        <taxon>Fungi</taxon>
        <taxon>Dikarya</taxon>
        <taxon>Basidiomycota</taxon>
        <taxon>Agaricomycotina</taxon>
        <taxon>Agaricomycetes</taxon>
        <taxon>Agaricomycetidae</taxon>
        <taxon>Agaricales</taxon>
        <taxon>Agaricineae</taxon>
        <taxon>Hymenogastraceae</taxon>
        <taxon>Gymnopilus</taxon>
    </lineage>
</organism>